<feature type="transmembrane region" description="Helical" evidence="1">
    <location>
        <begin position="7"/>
        <end position="28"/>
    </location>
</feature>
<evidence type="ECO:0000313" key="2">
    <source>
        <dbReference type="EMBL" id="MET6990508.1"/>
    </source>
</evidence>
<accession>A0ABV2STL7</accession>
<dbReference type="RefSeq" id="WP_354614906.1">
    <property type="nucleotide sequence ID" value="NZ_JBEXAE010000003.1"/>
</dbReference>
<keyword evidence="1" id="KW-0812">Transmembrane</keyword>
<proteinExistence type="predicted"/>
<comment type="caution">
    <text evidence="2">The sequence shown here is derived from an EMBL/GenBank/DDBJ whole genome shotgun (WGS) entry which is preliminary data.</text>
</comment>
<keyword evidence="1" id="KW-1133">Transmembrane helix</keyword>
<protein>
    <submittedName>
        <fullName evidence="2">DNA topoisomerase IV</fullName>
    </submittedName>
</protein>
<organism evidence="2 3">
    <name type="scientific">Sediminicola arcticus</name>
    <dbReference type="NCBI Taxonomy" id="1574308"/>
    <lineage>
        <taxon>Bacteria</taxon>
        <taxon>Pseudomonadati</taxon>
        <taxon>Bacteroidota</taxon>
        <taxon>Flavobacteriia</taxon>
        <taxon>Flavobacteriales</taxon>
        <taxon>Flavobacteriaceae</taxon>
        <taxon>Sediminicola</taxon>
    </lineage>
</organism>
<dbReference type="Proteomes" id="UP001549799">
    <property type="component" value="Unassembled WGS sequence"/>
</dbReference>
<evidence type="ECO:0000256" key="1">
    <source>
        <dbReference type="SAM" id="Phobius"/>
    </source>
</evidence>
<sequence>MVDTCNFLFFVGMIKKSYYIILCVFLFASCYQPERNCKLFKEGKFEFTTTVDGEEITTTFVRNKGIEIDYFQGKSDTSSVRWINDCEYITKKINPNNMAEEKSVHMKILSTTDDTYTFEYNFVGDKKKSRGTATKSK</sequence>
<evidence type="ECO:0000313" key="3">
    <source>
        <dbReference type="Proteomes" id="UP001549799"/>
    </source>
</evidence>
<name>A0ABV2STL7_9FLAO</name>
<keyword evidence="1" id="KW-0472">Membrane</keyword>
<reference evidence="2 3" key="1">
    <citation type="submission" date="2024-07" db="EMBL/GenBank/DDBJ databases">
        <title>The genome sequence of type strain Sediminicola arcticus GDMCC 1.2805.</title>
        <authorList>
            <person name="Liu Y."/>
        </authorList>
    </citation>
    <scope>NUCLEOTIDE SEQUENCE [LARGE SCALE GENOMIC DNA]</scope>
    <source>
        <strain evidence="2 3">GDMCC 1.2805</strain>
    </source>
</reference>
<dbReference type="EMBL" id="JBEXAE010000003">
    <property type="protein sequence ID" value="MET6990508.1"/>
    <property type="molecule type" value="Genomic_DNA"/>
</dbReference>
<gene>
    <name evidence="2" type="ORF">ABXZ36_07595</name>
</gene>
<keyword evidence="3" id="KW-1185">Reference proteome</keyword>